<name>A0A644VKQ3_9ZZZZ</name>
<comment type="caution">
    <text evidence="2">The sequence shown here is derived from an EMBL/GenBank/DDBJ whole genome shotgun (WGS) entry which is preliminary data.</text>
</comment>
<sequence>MPNGLRPCRARGKRSCPRPDAPGFFLAQILMRSLGPGRRRGARPPDPREYFGQEKGRRLAGSAQRLAHRMAEDPAPLVRRARGVPAVVAVKGKGCRGGGEQPVPAPHRHEFRLHRRQQRRRQPLPPGLGIDIEQGDLAGIRRLPRPVDRAHRLDPPAPRDIEPSARRGDHRRNALGGLVGEPSGDPRRVIVVVGRAEPGDRGHQNRGDPCGILGAGRADHSG</sequence>
<proteinExistence type="predicted"/>
<feature type="region of interest" description="Disordered" evidence="1">
    <location>
        <begin position="34"/>
        <end position="53"/>
    </location>
</feature>
<gene>
    <name evidence="2" type="ORF">SDC9_38067</name>
</gene>
<feature type="region of interest" description="Disordered" evidence="1">
    <location>
        <begin position="1"/>
        <end position="20"/>
    </location>
</feature>
<evidence type="ECO:0000313" key="2">
    <source>
        <dbReference type="EMBL" id="MPL91979.1"/>
    </source>
</evidence>
<dbReference type="EMBL" id="VSSQ01000345">
    <property type="protein sequence ID" value="MPL91979.1"/>
    <property type="molecule type" value="Genomic_DNA"/>
</dbReference>
<evidence type="ECO:0000256" key="1">
    <source>
        <dbReference type="SAM" id="MobiDB-lite"/>
    </source>
</evidence>
<protein>
    <submittedName>
        <fullName evidence="2">Uncharacterized protein</fullName>
    </submittedName>
</protein>
<dbReference type="AlphaFoldDB" id="A0A644VKQ3"/>
<feature type="compositionally biased region" description="Basic and acidic residues" evidence="1">
    <location>
        <begin position="43"/>
        <end position="53"/>
    </location>
</feature>
<feature type="compositionally biased region" description="Basic and acidic residues" evidence="1">
    <location>
        <begin position="197"/>
        <end position="206"/>
    </location>
</feature>
<feature type="compositionally biased region" description="Basic and acidic residues" evidence="1">
    <location>
        <begin position="148"/>
        <end position="167"/>
    </location>
</feature>
<reference evidence="2" key="1">
    <citation type="submission" date="2019-08" db="EMBL/GenBank/DDBJ databases">
        <authorList>
            <person name="Kucharzyk K."/>
            <person name="Murdoch R.W."/>
            <person name="Higgins S."/>
            <person name="Loffler F."/>
        </authorList>
    </citation>
    <scope>NUCLEOTIDE SEQUENCE</scope>
</reference>
<accession>A0A644VKQ3</accession>
<feature type="region of interest" description="Disordered" evidence="1">
    <location>
        <begin position="148"/>
        <end position="222"/>
    </location>
</feature>
<organism evidence="2">
    <name type="scientific">bioreactor metagenome</name>
    <dbReference type="NCBI Taxonomy" id="1076179"/>
    <lineage>
        <taxon>unclassified sequences</taxon>
        <taxon>metagenomes</taxon>
        <taxon>ecological metagenomes</taxon>
    </lineage>
</organism>